<accession>A0ABW4AAV3</accession>
<dbReference type="Proteomes" id="UP001597183">
    <property type="component" value="Unassembled WGS sequence"/>
</dbReference>
<dbReference type="EMBL" id="JBHTMK010000029">
    <property type="protein sequence ID" value="MFD1367673.1"/>
    <property type="molecule type" value="Genomic_DNA"/>
</dbReference>
<name>A0ABW4AAV3_9ACTN</name>
<reference evidence="2" key="1">
    <citation type="journal article" date="2019" name="Int. J. Syst. Evol. Microbiol.">
        <title>The Global Catalogue of Microorganisms (GCM) 10K type strain sequencing project: providing services to taxonomists for standard genome sequencing and annotation.</title>
        <authorList>
            <consortium name="The Broad Institute Genomics Platform"/>
            <consortium name="The Broad Institute Genome Sequencing Center for Infectious Disease"/>
            <person name="Wu L."/>
            <person name="Ma J."/>
        </authorList>
    </citation>
    <scope>NUCLEOTIDE SEQUENCE [LARGE SCALE GENOMIC DNA]</scope>
    <source>
        <strain evidence="2">CCM 7526</strain>
    </source>
</reference>
<proteinExistence type="predicted"/>
<protein>
    <submittedName>
        <fullName evidence="1">Uncharacterized protein</fullName>
    </submittedName>
</protein>
<keyword evidence="2" id="KW-1185">Reference proteome</keyword>
<organism evidence="1 2">
    <name type="scientific">Actinoplanes sichuanensis</name>
    <dbReference type="NCBI Taxonomy" id="512349"/>
    <lineage>
        <taxon>Bacteria</taxon>
        <taxon>Bacillati</taxon>
        <taxon>Actinomycetota</taxon>
        <taxon>Actinomycetes</taxon>
        <taxon>Micromonosporales</taxon>
        <taxon>Micromonosporaceae</taxon>
        <taxon>Actinoplanes</taxon>
    </lineage>
</organism>
<dbReference type="RefSeq" id="WP_317795033.1">
    <property type="nucleotide sequence ID" value="NZ_AP028461.1"/>
</dbReference>
<evidence type="ECO:0000313" key="2">
    <source>
        <dbReference type="Proteomes" id="UP001597183"/>
    </source>
</evidence>
<sequence length="374" mass="41070">MASKDAASMLGRLLDRSVERIGAMARDGRTFDRSEVSRIAGAWADHTHGLFTTVGARPRPVRALRARALLHTMARGDRAWMIRTAGPEIEPLLGRGSTGPRHYRGFRGILRPGVMPVAPEALAADYDLPKSEVVWLSIERTGQGLRANLALKTPRRYAHGDARLHLTIDGLREAWFDSSDTTGADIRHHDDDLEFRLGAEGVLRAGEATVFPLDDQWHLSRAGRAVGRWTVRRIRSSPDPDEWPSGPQWDTALVFHRAMQRIQRVNSTDQVGRVPLVALCEVLSGAGTRVLAAESPAAFRRLTDRWSDLPADAPERPGHVPESAWLTLILYTAESRQVTVNYADPADGTPRSATTTVPGRVLLTATGDDLSVTS</sequence>
<gene>
    <name evidence="1" type="ORF">ACFQ5G_20155</name>
</gene>
<comment type="caution">
    <text evidence="1">The sequence shown here is derived from an EMBL/GenBank/DDBJ whole genome shotgun (WGS) entry which is preliminary data.</text>
</comment>
<evidence type="ECO:0000313" key="1">
    <source>
        <dbReference type="EMBL" id="MFD1367673.1"/>
    </source>
</evidence>